<dbReference type="InterPro" id="IPR011006">
    <property type="entry name" value="CheY-like_superfamily"/>
</dbReference>
<accession>A0A160V8I9</accession>
<feature type="domain" description="Response regulatory" evidence="1">
    <location>
        <begin position="6"/>
        <end position="99"/>
    </location>
</feature>
<sequence>MAETNRILFMGRDWDSMDIVTRILEGVGCTVTGTDSDAVAIDLAGSSDYAALIIDYEVPQSDGRYVIREARKAKPSLAVITVRSPESVLTQLQQAGVRI</sequence>
<organism evidence="2">
    <name type="scientific">hydrothermal vent metagenome</name>
    <dbReference type="NCBI Taxonomy" id="652676"/>
    <lineage>
        <taxon>unclassified sequences</taxon>
        <taxon>metagenomes</taxon>
        <taxon>ecological metagenomes</taxon>
    </lineage>
</organism>
<dbReference type="GO" id="GO:0000160">
    <property type="term" value="P:phosphorelay signal transduction system"/>
    <property type="evidence" value="ECO:0007669"/>
    <property type="project" value="InterPro"/>
</dbReference>
<dbReference type="EMBL" id="FAXA01000216">
    <property type="protein sequence ID" value="CUV02276.1"/>
    <property type="molecule type" value="Genomic_DNA"/>
</dbReference>
<dbReference type="SUPFAM" id="SSF52172">
    <property type="entry name" value="CheY-like"/>
    <property type="match status" value="1"/>
</dbReference>
<reference evidence="2" key="1">
    <citation type="submission" date="2015-10" db="EMBL/GenBank/DDBJ databases">
        <authorList>
            <person name="Gilbert D.G."/>
        </authorList>
    </citation>
    <scope>NUCLEOTIDE SEQUENCE</scope>
</reference>
<gene>
    <name evidence="2" type="ORF">MGWOODY_Clf229</name>
</gene>
<protein>
    <recommendedName>
        <fullName evidence="1">Response regulatory domain-containing protein</fullName>
    </recommendedName>
</protein>
<evidence type="ECO:0000313" key="2">
    <source>
        <dbReference type="EMBL" id="CUV02276.1"/>
    </source>
</evidence>
<name>A0A160V8I9_9ZZZZ</name>
<evidence type="ECO:0000259" key="1">
    <source>
        <dbReference type="PROSITE" id="PS50110"/>
    </source>
</evidence>
<dbReference type="AlphaFoldDB" id="A0A160V8I9"/>
<dbReference type="InterPro" id="IPR001789">
    <property type="entry name" value="Sig_transdc_resp-reg_receiver"/>
</dbReference>
<proteinExistence type="predicted"/>
<dbReference type="PROSITE" id="PS50110">
    <property type="entry name" value="RESPONSE_REGULATORY"/>
    <property type="match status" value="1"/>
</dbReference>
<dbReference type="Gene3D" id="3.40.50.2300">
    <property type="match status" value="1"/>
</dbReference>